<dbReference type="Pfam" id="PF17746">
    <property type="entry name" value="SfsA_N"/>
    <property type="match status" value="1"/>
</dbReference>
<protein>
    <recommendedName>
        <fullName evidence="1">Sugar fermentation stimulation protein homolog</fullName>
    </recommendedName>
</protein>
<dbReference type="EMBL" id="CACRSL010000003">
    <property type="protein sequence ID" value="VYT00599.1"/>
    <property type="molecule type" value="Genomic_DNA"/>
</dbReference>
<accession>A0A6N2T743</accession>
<evidence type="ECO:0000259" key="2">
    <source>
        <dbReference type="Pfam" id="PF03749"/>
    </source>
</evidence>
<dbReference type="GO" id="GO:0003677">
    <property type="term" value="F:DNA binding"/>
    <property type="evidence" value="ECO:0007669"/>
    <property type="project" value="InterPro"/>
</dbReference>
<dbReference type="HAMAP" id="MF_00095">
    <property type="entry name" value="SfsA"/>
    <property type="match status" value="1"/>
</dbReference>
<dbReference type="NCBIfam" id="TIGR00230">
    <property type="entry name" value="sfsA"/>
    <property type="match status" value="1"/>
</dbReference>
<dbReference type="PANTHER" id="PTHR30545:SF2">
    <property type="entry name" value="SUGAR FERMENTATION STIMULATION PROTEIN A"/>
    <property type="match status" value="1"/>
</dbReference>
<dbReference type="AlphaFoldDB" id="A0A6N2T743"/>
<feature type="domain" description="SfsA N-terminal OB" evidence="3">
    <location>
        <begin position="12"/>
        <end position="76"/>
    </location>
</feature>
<comment type="similarity">
    <text evidence="1">Belongs to the SfsA family.</text>
</comment>
<evidence type="ECO:0000256" key="1">
    <source>
        <dbReference type="HAMAP-Rule" id="MF_00095"/>
    </source>
</evidence>
<dbReference type="Pfam" id="PF03749">
    <property type="entry name" value="SfsA"/>
    <property type="match status" value="1"/>
</dbReference>
<dbReference type="InterPro" id="IPR005224">
    <property type="entry name" value="SfsA"/>
</dbReference>
<dbReference type="PANTHER" id="PTHR30545">
    <property type="entry name" value="SUGAR FERMENTATION STIMULATION PROTEIN A"/>
    <property type="match status" value="1"/>
</dbReference>
<dbReference type="Gene3D" id="3.40.1350.60">
    <property type="match status" value="1"/>
</dbReference>
<feature type="domain" description="Sugar fermentation stimulation protein C-terminal" evidence="2">
    <location>
        <begin position="80"/>
        <end position="218"/>
    </location>
</feature>
<organism evidence="4">
    <name type="scientific">uncultured Anaerotruncus sp</name>
    <dbReference type="NCBI Taxonomy" id="905011"/>
    <lineage>
        <taxon>Bacteria</taxon>
        <taxon>Bacillati</taxon>
        <taxon>Bacillota</taxon>
        <taxon>Clostridia</taxon>
        <taxon>Eubacteriales</taxon>
        <taxon>Oscillospiraceae</taxon>
        <taxon>Anaerotruncus</taxon>
        <taxon>environmental samples</taxon>
    </lineage>
</organism>
<name>A0A6N2T743_9FIRM</name>
<dbReference type="CDD" id="cd22359">
    <property type="entry name" value="SfsA-like_bacterial"/>
    <property type="match status" value="1"/>
</dbReference>
<reference evidence="4" key="1">
    <citation type="submission" date="2019-11" db="EMBL/GenBank/DDBJ databases">
        <authorList>
            <person name="Feng L."/>
        </authorList>
    </citation>
    <scope>NUCLEOTIDE SEQUENCE</scope>
    <source>
        <strain evidence="4">AundefinedLFYP135</strain>
    </source>
</reference>
<dbReference type="InterPro" id="IPR040452">
    <property type="entry name" value="SfsA_C"/>
</dbReference>
<evidence type="ECO:0000259" key="3">
    <source>
        <dbReference type="Pfam" id="PF17746"/>
    </source>
</evidence>
<dbReference type="InterPro" id="IPR041465">
    <property type="entry name" value="SfsA_N"/>
</dbReference>
<dbReference type="Gene3D" id="2.40.50.580">
    <property type="match status" value="1"/>
</dbReference>
<evidence type="ECO:0000313" key="4">
    <source>
        <dbReference type="EMBL" id="VYT00599.1"/>
    </source>
</evidence>
<gene>
    <name evidence="1 4" type="primary">sfsA</name>
    <name evidence="4" type="ORF">AULFYP135_01260</name>
</gene>
<proteinExistence type="inferred from homology"/>
<sequence>MHYKLVYPAVFLERPNRFIARCLLDGQEVRAHVKNTGRCRELLLPGATVYLEKAQNPQRKTAYSLIAVEKGDLLINMDSQAPNALAEEAILSGRVALPGFHAGAFALRREVTHGDSRFDLYLEEGERRAFVEVKGVTLEEDGVALFPDAPTQRGIKHLEGLSRAVGEGYGAALLLVIQFTGAKEFCPNDKTHPQFGEALRRAQEAGVQLLCYECAVAPSHVEVTAPVPIRL</sequence>